<keyword evidence="3" id="KW-1185">Reference proteome</keyword>
<evidence type="ECO:0000313" key="2">
    <source>
        <dbReference type="EMBL" id="VEJ36165.1"/>
    </source>
</evidence>
<organism evidence="2 3">
    <name type="scientific">Aedoeadaptatus ivorii</name>
    <dbReference type="NCBI Taxonomy" id="54006"/>
    <lineage>
        <taxon>Bacteria</taxon>
        <taxon>Bacillati</taxon>
        <taxon>Bacillota</taxon>
        <taxon>Tissierellia</taxon>
        <taxon>Tissierellales</taxon>
        <taxon>Peptoniphilaceae</taxon>
        <taxon>Aedoeadaptatus</taxon>
    </lineage>
</organism>
<dbReference type="Pfam" id="PF17099">
    <property type="entry name" value="TrpP"/>
    <property type="match status" value="1"/>
</dbReference>
<feature type="transmembrane region" description="Helical" evidence="1">
    <location>
        <begin position="77"/>
        <end position="94"/>
    </location>
</feature>
<feature type="transmembrane region" description="Helical" evidence="1">
    <location>
        <begin position="6"/>
        <end position="27"/>
    </location>
</feature>
<reference evidence="2 3" key="1">
    <citation type="submission" date="2018-12" db="EMBL/GenBank/DDBJ databases">
        <authorList>
            <consortium name="Pathogen Informatics"/>
        </authorList>
    </citation>
    <scope>NUCLEOTIDE SEQUENCE [LARGE SCALE GENOMIC DNA]</scope>
    <source>
        <strain evidence="2 3">NCTC13079</strain>
    </source>
</reference>
<evidence type="ECO:0008006" key="4">
    <source>
        <dbReference type="Google" id="ProtNLM"/>
    </source>
</evidence>
<keyword evidence="1" id="KW-0472">Membrane</keyword>
<dbReference type="KEGG" id="piv:NCTC13079_01364"/>
<dbReference type="InterPro" id="IPR031360">
    <property type="entry name" value="TrpP"/>
</dbReference>
<dbReference type="EMBL" id="LR134523">
    <property type="protein sequence ID" value="VEJ36165.1"/>
    <property type="molecule type" value="Genomic_DNA"/>
</dbReference>
<keyword evidence="1" id="KW-1133">Transmembrane helix</keyword>
<dbReference type="AlphaFoldDB" id="A0A448V300"/>
<name>A0A448V300_9FIRM</name>
<feature type="transmembrane region" description="Helical" evidence="1">
    <location>
        <begin position="133"/>
        <end position="155"/>
    </location>
</feature>
<protein>
    <recommendedName>
        <fullName evidence="4">Tryptophan transport protein</fullName>
    </recommendedName>
</protein>
<dbReference type="OrthoDB" id="2243651at2"/>
<dbReference type="Proteomes" id="UP000269544">
    <property type="component" value="Chromosome"/>
</dbReference>
<dbReference type="RefSeq" id="WP_126466055.1">
    <property type="nucleotide sequence ID" value="NZ_LR134523.1"/>
</dbReference>
<evidence type="ECO:0000313" key="3">
    <source>
        <dbReference type="Proteomes" id="UP000269544"/>
    </source>
</evidence>
<accession>A0A448V300</accession>
<feature type="transmembrane region" description="Helical" evidence="1">
    <location>
        <begin position="34"/>
        <end position="65"/>
    </location>
</feature>
<keyword evidence="1" id="KW-0812">Transmembrane</keyword>
<sequence length="169" mass="17925">MKTKTLVQGAIFIALGTMLHYVVPGFFNGMKPDFMLFFMIAFVLIYPDVKSALAMGVAMGLMAAVTTQFPGGQLPSLIDKIITALAVMAMARVFPEAGVVKKALVYFLATMVSGTIFLASAMFLVGLPGGAPFGAMFAAVVLPTAVLTGVCGVVFEKVVAVHFRHSRIR</sequence>
<gene>
    <name evidence="2" type="ORF">NCTC13079_01364</name>
</gene>
<evidence type="ECO:0000256" key="1">
    <source>
        <dbReference type="SAM" id="Phobius"/>
    </source>
</evidence>
<proteinExistence type="predicted"/>
<feature type="transmembrane region" description="Helical" evidence="1">
    <location>
        <begin position="106"/>
        <end position="127"/>
    </location>
</feature>